<reference evidence="3 4" key="1">
    <citation type="submission" date="2018-08" db="EMBL/GenBank/DDBJ databases">
        <title>Parvularcula sp. SM1705, isolated from surface water of the South Sea China.</title>
        <authorList>
            <person name="Sun L."/>
        </authorList>
    </citation>
    <scope>NUCLEOTIDE SEQUENCE [LARGE SCALE GENOMIC DNA]</scope>
    <source>
        <strain evidence="3 4">SM1705</strain>
    </source>
</reference>
<keyword evidence="2" id="KW-0732">Signal</keyword>
<feature type="chain" id="PRO_5016804148" evidence="2">
    <location>
        <begin position="25"/>
        <end position="258"/>
    </location>
</feature>
<feature type="signal peptide" evidence="2">
    <location>
        <begin position="1"/>
        <end position="24"/>
    </location>
</feature>
<keyword evidence="4" id="KW-1185">Reference proteome</keyword>
<feature type="coiled-coil region" evidence="1">
    <location>
        <begin position="47"/>
        <end position="102"/>
    </location>
</feature>
<keyword evidence="1" id="KW-0175">Coiled coil</keyword>
<organism evidence="3 4">
    <name type="scientific">Parvularcula marina</name>
    <dbReference type="NCBI Taxonomy" id="2292771"/>
    <lineage>
        <taxon>Bacteria</taxon>
        <taxon>Pseudomonadati</taxon>
        <taxon>Pseudomonadota</taxon>
        <taxon>Alphaproteobacteria</taxon>
        <taxon>Parvularculales</taxon>
        <taxon>Parvularculaceae</taxon>
        <taxon>Parvularcula</taxon>
    </lineage>
</organism>
<evidence type="ECO:0000256" key="2">
    <source>
        <dbReference type="SAM" id="SignalP"/>
    </source>
</evidence>
<proteinExistence type="predicted"/>
<comment type="caution">
    <text evidence="3">The sequence shown here is derived from an EMBL/GenBank/DDBJ whole genome shotgun (WGS) entry which is preliminary data.</text>
</comment>
<gene>
    <name evidence="3" type="ORF">DX908_11410</name>
</gene>
<dbReference type="RefSeq" id="WP_116392452.1">
    <property type="nucleotide sequence ID" value="NZ_CAXQPM010000025.1"/>
</dbReference>
<dbReference type="InParanoid" id="A0A371RK38"/>
<dbReference type="Pfam" id="PF11932">
    <property type="entry name" value="DUF3450"/>
    <property type="match status" value="1"/>
</dbReference>
<dbReference type="InterPro" id="IPR016866">
    <property type="entry name" value="UCP028069"/>
</dbReference>
<evidence type="ECO:0000313" key="4">
    <source>
        <dbReference type="Proteomes" id="UP000264589"/>
    </source>
</evidence>
<protein>
    <submittedName>
        <fullName evidence="3">DUF3450 domain-containing protein</fullName>
    </submittedName>
</protein>
<dbReference type="OrthoDB" id="5880116at2"/>
<dbReference type="AlphaFoldDB" id="A0A371RK38"/>
<evidence type="ECO:0000313" key="3">
    <source>
        <dbReference type="EMBL" id="RFB05819.1"/>
    </source>
</evidence>
<evidence type="ECO:0000256" key="1">
    <source>
        <dbReference type="SAM" id="Coils"/>
    </source>
</evidence>
<sequence length="258" mass="28856">MMRKLAFLGSAALMTLAMTSPASAQFRAALDESRAAVDEGAASQQRVEELDDQAAELLGDFRAAQKQRDLLRRFNASRQREVENQLLEIQGLQQDVENIEGLQRATQPLLDDMMEDLAAFVEADMPFLEEERAARIARLRNVMADSTQTAASRYNLIMEAFQIENEYGRTLDSYEGVVDNNGEELKVEYLRIGRLALIYKTADDSVLRIYDRSVGDFVDLDRGFLDDVVTGMRIAKEQLPPDLMIIPVSAPVDATSGQ</sequence>
<dbReference type="PIRSF" id="PIRSF028069">
    <property type="entry name" value="UCP028069"/>
    <property type="match status" value="1"/>
</dbReference>
<name>A0A371RK38_9PROT</name>
<dbReference type="Proteomes" id="UP000264589">
    <property type="component" value="Unassembled WGS sequence"/>
</dbReference>
<accession>A0A371RK38</accession>
<dbReference type="EMBL" id="QUQO01000001">
    <property type="protein sequence ID" value="RFB05819.1"/>
    <property type="molecule type" value="Genomic_DNA"/>
</dbReference>